<comment type="caution">
    <text evidence="2">The sequence shown here is derived from an EMBL/GenBank/DDBJ whole genome shotgun (WGS) entry which is preliminary data.</text>
</comment>
<feature type="compositionally biased region" description="Acidic residues" evidence="1">
    <location>
        <begin position="276"/>
        <end position="302"/>
    </location>
</feature>
<feature type="region of interest" description="Disordered" evidence="1">
    <location>
        <begin position="11"/>
        <end position="35"/>
    </location>
</feature>
<proteinExistence type="predicted"/>
<gene>
    <name evidence="2" type="ORF">C7212DRAFT_308015</name>
</gene>
<reference evidence="2 3" key="1">
    <citation type="submission" date="2018-03" db="EMBL/GenBank/DDBJ databases">
        <title>Genomes of Pezizomycetes fungi and the evolution of truffles.</title>
        <authorList>
            <person name="Murat C."/>
            <person name="Payen T."/>
            <person name="Noel B."/>
            <person name="Kuo A."/>
            <person name="Martin F.M."/>
        </authorList>
    </citation>
    <scope>NUCLEOTIDE SEQUENCE [LARGE SCALE GENOMIC DNA]</scope>
    <source>
        <strain evidence="2">091103-1</strain>
    </source>
</reference>
<dbReference type="AlphaFoldDB" id="A0A317T1I6"/>
<protein>
    <submittedName>
        <fullName evidence="2">Uncharacterized protein</fullName>
    </submittedName>
</protein>
<name>A0A317T1I6_9PEZI</name>
<dbReference type="OrthoDB" id="5421231at2759"/>
<accession>A0A317T1I6</accession>
<keyword evidence="3" id="KW-1185">Reference proteome</keyword>
<evidence type="ECO:0000313" key="2">
    <source>
        <dbReference type="EMBL" id="PWW80000.1"/>
    </source>
</evidence>
<feature type="region of interest" description="Disordered" evidence="1">
    <location>
        <begin position="258"/>
        <end position="341"/>
    </location>
</feature>
<dbReference type="Proteomes" id="UP000246991">
    <property type="component" value="Unassembled WGS sequence"/>
</dbReference>
<dbReference type="EMBL" id="PYWC01000005">
    <property type="protein sequence ID" value="PWW80000.1"/>
    <property type="molecule type" value="Genomic_DNA"/>
</dbReference>
<sequence length="341" mass="38483">MGISCGGYKPPAYDPAATGSNDIAPANSRKDTIPVPPESAFDMDVGEFLKDRLDGHVTSYPRHTEHPWPTGLYPAVPSTYADGLEGHEFLWAEAAVIEKKRVKAKPLSLTNLENSLTHLRSGLIPKSPQPKEQKKQSRAFKRSLRAHRLRLQTLVACAKRVIDTVREIYEVRENGFFMNGNERREAAEIELRVWRIKVAARKVRWLRNRASEFEELARDLKEIILLEIGRNKSICKQLRERYRSVIWGKKGWKADEGLVESDGAGEEWNSERSEESDGSGGDDESEDTEDESEEEEYCDDDETQNHPNSGGSRRKSGNSSGGTTKKRFPFIRLVVGKGRGE</sequence>
<organism evidence="2 3">
    <name type="scientific">Tuber magnatum</name>
    <name type="common">white Piedmont truffle</name>
    <dbReference type="NCBI Taxonomy" id="42249"/>
    <lineage>
        <taxon>Eukaryota</taxon>
        <taxon>Fungi</taxon>
        <taxon>Dikarya</taxon>
        <taxon>Ascomycota</taxon>
        <taxon>Pezizomycotina</taxon>
        <taxon>Pezizomycetes</taxon>
        <taxon>Pezizales</taxon>
        <taxon>Tuberaceae</taxon>
        <taxon>Tuber</taxon>
    </lineage>
</organism>
<evidence type="ECO:0000313" key="3">
    <source>
        <dbReference type="Proteomes" id="UP000246991"/>
    </source>
</evidence>
<evidence type="ECO:0000256" key="1">
    <source>
        <dbReference type="SAM" id="MobiDB-lite"/>
    </source>
</evidence>